<organism evidence="2">
    <name type="scientific">Erythrolobus australicus</name>
    <dbReference type="NCBI Taxonomy" id="1077150"/>
    <lineage>
        <taxon>Eukaryota</taxon>
        <taxon>Rhodophyta</taxon>
        <taxon>Bangiophyceae</taxon>
        <taxon>Porphyridiales</taxon>
        <taxon>Porphyridiaceae</taxon>
        <taxon>Erythrolobus</taxon>
    </lineage>
</organism>
<evidence type="ECO:0000313" key="2">
    <source>
        <dbReference type="EMBL" id="CAD9240307.1"/>
    </source>
</evidence>
<evidence type="ECO:0000259" key="1">
    <source>
        <dbReference type="Pfam" id="PF02657"/>
    </source>
</evidence>
<reference evidence="2" key="1">
    <citation type="submission" date="2021-01" db="EMBL/GenBank/DDBJ databases">
        <authorList>
            <person name="Corre E."/>
            <person name="Pelletier E."/>
            <person name="Niang G."/>
            <person name="Scheremetjew M."/>
            <person name="Finn R."/>
            <person name="Kale V."/>
            <person name="Holt S."/>
            <person name="Cochrane G."/>
            <person name="Meng A."/>
            <person name="Brown T."/>
            <person name="Cohen L."/>
        </authorList>
    </citation>
    <scope>NUCLEOTIDE SEQUENCE</scope>
    <source>
        <strain evidence="2">CCMP3124</strain>
    </source>
</reference>
<dbReference type="AlphaFoldDB" id="A0A7S1XHX7"/>
<protein>
    <recommendedName>
        <fullName evidence="1">Fe-S metabolism associated domain-containing protein</fullName>
    </recommendedName>
</protein>
<dbReference type="InterPro" id="IPR003808">
    <property type="entry name" value="Fe-S_metab-assoc_dom"/>
</dbReference>
<feature type="domain" description="Fe-S metabolism associated" evidence="1">
    <location>
        <begin position="76"/>
        <end position="195"/>
    </location>
</feature>
<name>A0A7S1XHX7_9RHOD</name>
<dbReference type="SUPFAM" id="SSF82657">
    <property type="entry name" value="BolA-like"/>
    <property type="match status" value="1"/>
</dbReference>
<gene>
    <name evidence="2" type="ORF">EAUS1353_LOCUS2045</name>
</gene>
<dbReference type="SUPFAM" id="SSF82649">
    <property type="entry name" value="SufE/NifU"/>
    <property type="match status" value="1"/>
</dbReference>
<dbReference type="Gene3D" id="3.90.1010.10">
    <property type="match status" value="1"/>
</dbReference>
<dbReference type="EMBL" id="HBGI01003156">
    <property type="protein sequence ID" value="CAD9240307.1"/>
    <property type="molecule type" value="Transcribed_RNA"/>
</dbReference>
<dbReference type="PANTHER" id="PTHR46230">
    <property type="match status" value="1"/>
</dbReference>
<dbReference type="Gene3D" id="3.30.300.90">
    <property type="entry name" value="BolA-like"/>
    <property type="match status" value="1"/>
</dbReference>
<sequence>MGFVSSSGARVPQDARRCGKRGAWCDRTSGDVSWERRSWVLTRGRALKCGARGERSAGRRTSLSMQLPKNLAEMVRKFKLVPDPKLRYQQLLFLAKELPPMDDALKTPENKVPGCLSTVFVDVTVNENGEVALAGDSDAQLTKGLIALLIKGLSGATAEEVLALSADFIADSGLSVSLTPGRNNGFLNMLGTIKNKTREALQSSGRESSESHAAEADAIAEDVSDDVVDPSRPVYSAIVRKLQVLKPTVLEIRDDSASHAGHAGAKGLNGESHFAIRVVSSMFSELSVVKRHQLIYALLEDEMRDSIHALQIKALTVDEHDKVKAL</sequence>
<dbReference type="InterPro" id="IPR036065">
    <property type="entry name" value="BolA-like_sf"/>
</dbReference>
<dbReference type="GO" id="GO:0016226">
    <property type="term" value="P:iron-sulfur cluster assembly"/>
    <property type="evidence" value="ECO:0007669"/>
    <property type="project" value="TreeGrafter"/>
</dbReference>
<proteinExistence type="predicted"/>
<dbReference type="Pfam" id="PF01722">
    <property type="entry name" value="BolA"/>
    <property type="match status" value="1"/>
</dbReference>
<dbReference type="PANTHER" id="PTHR46230:SF3">
    <property type="entry name" value="SUFE-LIKE PROTEIN 1, CHLOROPLASTIC_MITOCHONDRIAL"/>
    <property type="match status" value="1"/>
</dbReference>
<dbReference type="InterPro" id="IPR002634">
    <property type="entry name" value="BolA"/>
</dbReference>
<dbReference type="Pfam" id="PF02657">
    <property type="entry name" value="SufE"/>
    <property type="match status" value="1"/>
</dbReference>
<accession>A0A7S1XHX7</accession>